<evidence type="ECO:0000313" key="1">
    <source>
        <dbReference type="EMBL" id="KAK8387250.1"/>
    </source>
</evidence>
<accession>A0AAW0THP7</accession>
<gene>
    <name evidence="1" type="ORF">O3P69_018099</name>
</gene>
<dbReference type="Proteomes" id="UP001487740">
    <property type="component" value="Unassembled WGS sequence"/>
</dbReference>
<organism evidence="1 2">
    <name type="scientific">Scylla paramamosain</name>
    <name type="common">Mud crab</name>
    <dbReference type="NCBI Taxonomy" id="85552"/>
    <lineage>
        <taxon>Eukaryota</taxon>
        <taxon>Metazoa</taxon>
        <taxon>Ecdysozoa</taxon>
        <taxon>Arthropoda</taxon>
        <taxon>Crustacea</taxon>
        <taxon>Multicrustacea</taxon>
        <taxon>Malacostraca</taxon>
        <taxon>Eumalacostraca</taxon>
        <taxon>Eucarida</taxon>
        <taxon>Decapoda</taxon>
        <taxon>Pleocyemata</taxon>
        <taxon>Brachyura</taxon>
        <taxon>Eubrachyura</taxon>
        <taxon>Portunoidea</taxon>
        <taxon>Portunidae</taxon>
        <taxon>Portuninae</taxon>
        <taxon>Scylla</taxon>
    </lineage>
</organism>
<evidence type="ECO:0000313" key="2">
    <source>
        <dbReference type="Proteomes" id="UP001487740"/>
    </source>
</evidence>
<dbReference type="EMBL" id="JARAKH010000030">
    <property type="protein sequence ID" value="KAK8387250.1"/>
    <property type="molecule type" value="Genomic_DNA"/>
</dbReference>
<protein>
    <submittedName>
        <fullName evidence="1">Uncharacterized protein</fullName>
    </submittedName>
</protein>
<sequence>MSDPRRRCGCALCGCGVRGAPGSGLLEFYEGRGHRTQIDTPDAITSPVPNCMARLGRYGRFRGSRWMGDAWSRPRGNEKEEKIMTAYVRKFSVGAMEGSRRRGAAGCQHPLDNKCKPEGGLCGTARSADVSVLGRAWVGVQGQPDLRGLLGVSGQPTLGDETSWQPTGRPRGVARPLHHHPGTWPMRGQSPKLACHTFEAVGQHLGEDRTTDPAPIPLLQLILMLHC</sequence>
<name>A0AAW0THP7_SCYPA</name>
<comment type="caution">
    <text evidence="1">The sequence shown here is derived from an EMBL/GenBank/DDBJ whole genome shotgun (WGS) entry which is preliminary data.</text>
</comment>
<reference evidence="1 2" key="1">
    <citation type="submission" date="2023-03" db="EMBL/GenBank/DDBJ databases">
        <title>High-quality genome of Scylla paramamosain provides insights in environmental adaptation.</title>
        <authorList>
            <person name="Zhang L."/>
        </authorList>
    </citation>
    <scope>NUCLEOTIDE SEQUENCE [LARGE SCALE GENOMIC DNA]</scope>
    <source>
        <strain evidence="1">LZ_2023a</strain>
        <tissue evidence="1">Muscle</tissue>
    </source>
</reference>
<proteinExistence type="predicted"/>
<dbReference type="AlphaFoldDB" id="A0AAW0THP7"/>
<keyword evidence="2" id="KW-1185">Reference proteome</keyword>